<accession>A0AA94EFN3</accession>
<reference evidence="3" key="1">
    <citation type="journal article" date="2018" name="Front. Microbiol.">
        <title>Genome-Based Analysis Reveals the Taxonomy and Diversity of the Family Idiomarinaceae.</title>
        <authorList>
            <person name="Liu Y."/>
            <person name="Lai Q."/>
            <person name="Shao Z."/>
        </authorList>
    </citation>
    <scope>NUCLEOTIDE SEQUENCE [LARGE SCALE GENOMIC DNA]</scope>
    <source>
        <strain evidence="3">SN-14</strain>
    </source>
</reference>
<organism evidence="2 3">
    <name type="scientific">Idiomarina aquatica</name>
    <dbReference type="NCBI Taxonomy" id="1327752"/>
    <lineage>
        <taxon>Bacteria</taxon>
        <taxon>Pseudomonadati</taxon>
        <taxon>Pseudomonadota</taxon>
        <taxon>Gammaproteobacteria</taxon>
        <taxon>Alteromonadales</taxon>
        <taxon>Idiomarinaceae</taxon>
        <taxon>Idiomarina</taxon>
    </lineage>
</organism>
<name>A0AA94EFN3_9GAMM</name>
<evidence type="ECO:0000313" key="2">
    <source>
        <dbReference type="EMBL" id="RUO44529.1"/>
    </source>
</evidence>
<keyword evidence="3" id="KW-1185">Reference proteome</keyword>
<comment type="caution">
    <text evidence="2">The sequence shown here is derived from an EMBL/GenBank/DDBJ whole genome shotgun (WGS) entry which is preliminary data.</text>
</comment>
<dbReference type="Proteomes" id="UP000286680">
    <property type="component" value="Unassembled WGS sequence"/>
</dbReference>
<evidence type="ECO:0000313" key="3">
    <source>
        <dbReference type="Proteomes" id="UP000286680"/>
    </source>
</evidence>
<dbReference type="AlphaFoldDB" id="A0AA94EFN3"/>
<proteinExistence type="predicted"/>
<gene>
    <name evidence="2" type="ORF">CWE23_00325</name>
</gene>
<protein>
    <submittedName>
        <fullName evidence="2">Uncharacterized protein</fullName>
    </submittedName>
</protein>
<evidence type="ECO:0000256" key="1">
    <source>
        <dbReference type="SAM" id="MobiDB-lite"/>
    </source>
</evidence>
<dbReference type="EMBL" id="PIPS01000001">
    <property type="protein sequence ID" value="RUO44529.1"/>
    <property type="molecule type" value="Genomic_DNA"/>
</dbReference>
<sequence>MNAKRREWGVSELGPDGLAQDGTSQKLAHEWATDLVAAHESELTRDLSVALFNEDPAGTMCKENDCDDEYDYIAASIIADPQGSGSFKTSLKAALEQSFGADILVDPRINDESIDIGERKRIANVDQAAELADKLINRVATHYIKLFEKKSE</sequence>
<feature type="region of interest" description="Disordered" evidence="1">
    <location>
        <begin position="1"/>
        <end position="21"/>
    </location>
</feature>